<dbReference type="PANTHER" id="PTHR13199">
    <property type="entry name" value="GH03947P"/>
    <property type="match status" value="1"/>
</dbReference>
<dbReference type="EMBL" id="PKMF04000532">
    <property type="protein sequence ID" value="KAK7826957.1"/>
    <property type="molecule type" value="Genomic_DNA"/>
</dbReference>
<name>A0AAW0JJU2_QUESU</name>
<evidence type="ECO:0000313" key="4">
    <source>
        <dbReference type="Proteomes" id="UP000237347"/>
    </source>
</evidence>
<evidence type="ECO:0000256" key="1">
    <source>
        <dbReference type="SAM" id="MobiDB-lite"/>
    </source>
</evidence>
<evidence type="ECO:0000313" key="3">
    <source>
        <dbReference type="EMBL" id="KAK7826957.1"/>
    </source>
</evidence>
<gene>
    <name evidence="3" type="primary">fam214a</name>
    <name evidence="3" type="ORF">CFP56_031576</name>
</gene>
<organism evidence="3 4">
    <name type="scientific">Quercus suber</name>
    <name type="common">Cork oak</name>
    <dbReference type="NCBI Taxonomy" id="58331"/>
    <lineage>
        <taxon>Eukaryota</taxon>
        <taxon>Viridiplantae</taxon>
        <taxon>Streptophyta</taxon>
        <taxon>Embryophyta</taxon>
        <taxon>Tracheophyta</taxon>
        <taxon>Spermatophyta</taxon>
        <taxon>Magnoliopsida</taxon>
        <taxon>eudicotyledons</taxon>
        <taxon>Gunneridae</taxon>
        <taxon>Pentapetalae</taxon>
        <taxon>rosids</taxon>
        <taxon>fabids</taxon>
        <taxon>Fagales</taxon>
        <taxon>Fagaceae</taxon>
        <taxon>Quercus</taxon>
    </lineage>
</organism>
<reference evidence="3 4" key="1">
    <citation type="journal article" date="2018" name="Sci. Data">
        <title>The draft genome sequence of cork oak.</title>
        <authorList>
            <person name="Ramos A.M."/>
            <person name="Usie A."/>
            <person name="Barbosa P."/>
            <person name="Barros P.M."/>
            <person name="Capote T."/>
            <person name="Chaves I."/>
            <person name="Simoes F."/>
            <person name="Abreu I."/>
            <person name="Carrasquinho I."/>
            <person name="Faro C."/>
            <person name="Guimaraes J.B."/>
            <person name="Mendonca D."/>
            <person name="Nobrega F."/>
            <person name="Rodrigues L."/>
            <person name="Saibo N.J.M."/>
            <person name="Varela M.C."/>
            <person name="Egas C."/>
            <person name="Matos J."/>
            <person name="Miguel C.M."/>
            <person name="Oliveira M.M."/>
            <person name="Ricardo C.P."/>
            <person name="Goncalves S."/>
        </authorList>
    </citation>
    <scope>NUCLEOTIDE SEQUENCE [LARGE SCALE GENOMIC DNA]</scope>
    <source>
        <strain evidence="4">cv. HL8</strain>
    </source>
</reference>
<evidence type="ECO:0000259" key="2">
    <source>
        <dbReference type="SMART" id="SM01177"/>
    </source>
</evidence>
<dbReference type="InterPro" id="IPR025261">
    <property type="entry name" value="Atos-like_cons_dom"/>
</dbReference>
<feature type="domain" description="Atos-like conserved" evidence="2">
    <location>
        <begin position="445"/>
        <end position="504"/>
    </location>
</feature>
<comment type="caution">
    <text evidence="3">The sequence shown here is derived from an EMBL/GenBank/DDBJ whole genome shotgun (WGS) entry which is preliminary data.</text>
</comment>
<feature type="region of interest" description="Disordered" evidence="1">
    <location>
        <begin position="588"/>
        <end position="608"/>
    </location>
</feature>
<dbReference type="PANTHER" id="PTHR13199:SF11">
    <property type="entry name" value="PROTEIN ATOSSA"/>
    <property type="match status" value="1"/>
</dbReference>
<dbReference type="AlphaFoldDB" id="A0AAW0JJU2"/>
<dbReference type="SMART" id="SM01177">
    <property type="entry name" value="DUF4210"/>
    <property type="match status" value="1"/>
</dbReference>
<proteinExistence type="predicted"/>
<dbReference type="InterPro" id="IPR051506">
    <property type="entry name" value="ATOS_Transcription_Regulators"/>
</dbReference>
<accession>A0AAW0JJU2</accession>
<dbReference type="Proteomes" id="UP000237347">
    <property type="component" value="Unassembled WGS sequence"/>
</dbReference>
<dbReference type="Pfam" id="PF13915">
    <property type="entry name" value="DUF4210"/>
    <property type="match status" value="1"/>
</dbReference>
<sequence length="742" mass="82034">MRGTSKGTEETGKRRKVENFRITTEREKWFLTNQRPKGDSGRSWWFPQVSSGSIAEEVAASLSTFVQSQPRIVGMRSCDLSGMHGGNRMQVDIPCASSGEAQRRTIVDLPKELDCLNMHKDGRSSMHKLKINSMEQRGWFPGKSERKIQKPVPRIVGFESRAVNSPIDVLGGKQCSTVASVNNNPSETTGSVVRKRLLSPLNGMLLPDQFNGDSPDIGSGVYQSNFSSDNDPYNFSMLQEHKRAHKGDSDYFSSPIWSLSCFPQWKNSLDDNCGANSTMLTDGPLLENQEPQCHNNFTPSPELNYLVESTKAQSKTGAIAIVPNTKKGISPPLSLSPLGPKFRERVKSAGGFKVNTTEIDEGIITFKDMEQSLDGTVLGHLSSEKNNFRVPSKSSQDFDNLQKKFDLFIPQNTTGMGQHWGQDSEFTSHVKLVRSLSGQPVRRSLVGSFEESLLSGRLLSGKISQKIDGFLAVLNVTGGNFSPKSQKLPFAVTSVEGDNYLLYYSTIDLAANKAANKCRSTKMKRSPNIDEPQAEKSRLRIPMRGCIQLVLSNPEKTPIHTFLCNYDLSDMPAGTKTFLRQKISLAPSAPTSVSANGRPKGPDLKNDAKPLLIQNTSYTKQLSNSDANSNGFDAVTLHCSGFNSGEYKKTGREYNFPSNRNHITESQSEHSPPKINDNATGTGVLRYALQLRICCPLPKKCSRTVQKCQTNSLSEPTMKNMSVELHVEYHFPSDPKYFDASN</sequence>
<protein>
    <submittedName>
        <fullName evidence="3">Protein fam214a</fullName>
    </submittedName>
</protein>
<keyword evidence="4" id="KW-1185">Reference proteome</keyword>